<evidence type="ECO:0000313" key="4">
    <source>
        <dbReference type="EMBL" id="AGO48325.1"/>
    </source>
</evidence>
<keyword evidence="5" id="KW-1185">Reference proteome</keyword>
<dbReference type="GeneID" id="16796941"/>
<dbReference type="KEGG" id="vg:16796941"/>
<evidence type="ECO:0000313" key="5">
    <source>
        <dbReference type="Proteomes" id="UP000014710"/>
    </source>
</evidence>
<reference evidence="4 5" key="1">
    <citation type="journal article" date="2013" name="Proc. Natl. Acad. Sci. U.S.A.">
        <title>Twelve previously unknown phage genera are ubiquitous in global oceans.</title>
        <authorList>
            <person name="Holmfeldt K."/>
            <person name="Solonenko N."/>
            <person name="Shah M."/>
            <person name="Corrier K."/>
            <person name="Riemann L."/>
            <person name="Verberkmoes N.C."/>
            <person name="Sullivan M.B."/>
        </authorList>
    </citation>
    <scope>NUCLEOTIDE SEQUENCE [LARGE SCALE GENOMIC DNA]</scope>
    <source>
        <strain evidence="4">Phi17:1</strain>
    </source>
</reference>
<comment type="subcellular location">
    <subcellularLocation>
        <location evidence="1">Virion</location>
    </subcellularLocation>
</comment>
<protein>
    <submittedName>
        <fullName evidence="4">Phage major capsid protein</fullName>
    </submittedName>
</protein>
<dbReference type="RefSeq" id="YP_008241365.1">
    <property type="nucleotide sequence ID" value="NC_021795.1"/>
</dbReference>
<organism evidence="4 5">
    <name type="scientific">Cellulophaga phage phi17:1</name>
    <dbReference type="NCBI Taxonomy" id="1327980"/>
    <lineage>
        <taxon>Viruses</taxon>
        <taxon>Duplodnaviria</taxon>
        <taxon>Heunggongvirae</taxon>
        <taxon>Uroviricota</taxon>
        <taxon>Caudoviricetes</taxon>
        <taxon>Helsingorvirus</taxon>
        <taxon>Helsingorvirus Cba171</taxon>
    </lineage>
</organism>
<dbReference type="OrthoDB" id="3280at10239"/>
<keyword evidence="2" id="KW-0946">Virion</keyword>
<dbReference type="SUPFAM" id="SSF56563">
    <property type="entry name" value="Major capsid protein gp5"/>
    <property type="match status" value="1"/>
</dbReference>
<feature type="domain" description="Phage capsid-like C-terminal" evidence="3">
    <location>
        <begin position="135"/>
        <end position="409"/>
    </location>
</feature>
<sequence>MDHKDIVSAIEEGTKTLKKDFEAKRQEDGLAFDKKVNDAIEALKATSLKDMQTKEAVEKAINATKEELQKNFDQFAAKHKNGNKAPEAKSFRKALHNAVAENIDGMKAIGTNGPMVMSLKDIGFEDFNGYEIFTRDTQNRVIPMKEEAFHMRQILGSGSTMGNEVYYPKAVAKTGTGPNTWDYDKTAIEDTVDKPNFGFTFDNVSAKVKWIAGILRIPKEMLSDLAWMQSYISTWAPIELLKAEDNQLLNGDGIGNNISGIIPNASSYVASNSAYTGIERIIDAAYAQMAVNNQDTPTDVLLSPRDVVSIILNKASGSGEFNLPNGVVGVVNGQLQIAGLSVQKTNKITQGNFLVGDFQRGAALVNREAPTLRAFEQDVDNVSKNMITFRIEERIALPIFYDEAFVKGTLVSGT</sequence>
<name>S0A0J1_9CAUD</name>
<dbReference type="GO" id="GO:0044423">
    <property type="term" value="C:virion component"/>
    <property type="evidence" value="ECO:0007669"/>
    <property type="project" value="UniProtKB-KW"/>
</dbReference>
<dbReference type="Gene3D" id="3.30.2320.10">
    <property type="entry name" value="hypothetical protein PF0899 domain"/>
    <property type="match status" value="1"/>
</dbReference>
<dbReference type="Pfam" id="PF05065">
    <property type="entry name" value="Phage_capsid"/>
    <property type="match status" value="1"/>
</dbReference>
<evidence type="ECO:0000259" key="3">
    <source>
        <dbReference type="Pfam" id="PF05065"/>
    </source>
</evidence>
<dbReference type="Proteomes" id="UP000014710">
    <property type="component" value="Segment"/>
</dbReference>
<evidence type="ECO:0000256" key="2">
    <source>
        <dbReference type="ARBA" id="ARBA00022844"/>
    </source>
</evidence>
<reference evidence="5" key="2">
    <citation type="submission" date="2013-03" db="EMBL/GenBank/DDBJ databases">
        <title>The Cellulophaga phages: a novel, diverse, and globally ubiquitous model system.</title>
        <authorList>
            <person name="Holmfeldt K."/>
            <person name="Solonenko N."/>
            <person name="Shah M."/>
            <person name="Corrier K."/>
            <person name="Riemann L."/>
            <person name="VerBerkmoes N.C."/>
            <person name="Sullivan M.B."/>
        </authorList>
    </citation>
    <scope>NUCLEOTIDE SEQUENCE [LARGE SCALE GENOMIC DNA]</scope>
</reference>
<dbReference type="InterPro" id="IPR024455">
    <property type="entry name" value="Phage_capsid"/>
</dbReference>
<dbReference type="Gene3D" id="3.30.2400.10">
    <property type="entry name" value="Major capsid protein gp5"/>
    <property type="match status" value="1"/>
</dbReference>
<dbReference type="NCBIfam" id="TIGR01554">
    <property type="entry name" value="major_cap_HK97"/>
    <property type="match status" value="1"/>
</dbReference>
<gene>
    <name evidence="4" type="ORF">Phi17:1_gp49</name>
</gene>
<accession>S0A0J1</accession>
<dbReference type="EMBL" id="KC821617">
    <property type="protein sequence ID" value="AGO48325.1"/>
    <property type="molecule type" value="Genomic_DNA"/>
</dbReference>
<dbReference type="InterPro" id="IPR054612">
    <property type="entry name" value="Phage_capsid-like_C"/>
</dbReference>
<proteinExistence type="predicted"/>
<evidence type="ECO:0000256" key="1">
    <source>
        <dbReference type="ARBA" id="ARBA00004328"/>
    </source>
</evidence>